<dbReference type="Proteomes" id="UP001152561">
    <property type="component" value="Unassembled WGS sequence"/>
</dbReference>
<dbReference type="AlphaFoldDB" id="A0A9Q1QYI9"/>
<dbReference type="SMR" id="A0A9Q1QYI9"/>
<feature type="region of interest" description="Disordered" evidence="1">
    <location>
        <begin position="55"/>
        <end position="160"/>
    </location>
</feature>
<dbReference type="PANTHER" id="PTHR31008">
    <property type="entry name" value="COP1-INTERACTING PROTEIN-RELATED"/>
    <property type="match status" value="1"/>
</dbReference>
<evidence type="ECO:0000313" key="3">
    <source>
        <dbReference type="Proteomes" id="UP001152561"/>
    </source>
</evidence>
<name>A0A9Q1QYI9_9SOLA</name>
<evidence type="ECO:0000313" key="2">
    <source>
        <dbReference type="EMBL" id="KAJ8532387.1"/>
    </source>
</evidence>
<feature type="compositionally biased region" description="Polar residues" evidence="1">
    <location>
        <begin position="77"/>
        <end position="92"/>
    </location>
</feature>
<evidence type="ECO:0000256" key="1">
    <source>
        <dbReference type="SAM" id="MobiDB-lite"/>
    </source>
</evidence>
<organism evidence="2 3">
    <name type="scientific">Anisodus acutangulus</name>
    <dbReference type="NCBI Taxonomy" id="402998"/>
    <lineage>
        <taxon>Eukaryota</taxon>
        <taxon>Viridiplantae</taxon>
        <taxon>Streptophyta</taxon>
        <taxon>Embryophyta</taxon>
        <taxon>Tracheophyta</taxon>
        <taxon>Spermatophyta</taxon>
        <taxon>Magnoliopsida</taxon>
        <taxon>eudicotyledons</taxon>
        <taxon>Gunneridae</taxon>
        <taxon>Pentapetalae</taxon>
        <taxon>asterids</taxon>
        <taxon>lamiids</taxon>
        <taxon>Solanales</taxon>
        <taxon>Solanaceae</taxon>
        <taxon>Solanoideae</taxon>
        <taxon>Hyoscyameae</taxon>
        <taxon>Anisodus</taxon>
    </lineage>
</organism>
<keyword evidence="3" id="KW-1185">Reference proteome</keyword>
<dbReference type="GO" id="GO:0009416">
    <property type="term" value="P:response to light stimulus"/>
    <property type="evidence" value="ECO:0007669"/>
    <property type="project" value="TreeGrafter"/>
</dbReference>
<dbReference type="OrthoDB" id="1749136at2759"/>
<feature type="region of interest" description="Disordered" evidence="1">
    <location>
        <begin position="341"/>
        <end position="431"/>
    </location>
</feature>
<proteinExistence type="predicted"/>
<sequence length="431" mass="48074">MLCFSSHQQEQASGLLEPFLIHLKSAKDQISKGGYSTTLQPSPINASWFTKVTLQRNNSSSNSDSDDYEDDKKMQHGKSSSRNINYIASNRNEQSDHGGTEDSSADEDGSFRKNVEEAVGSWEKRQQNSTSRNKKKRDGKKRNNSGNVSHGASKEDTKDEVTNIGKNWDIFQNILMQDADSRTHEPKGYPRSILSNGATEPVVLKSQKDEDLLVGNLLNKSTYQGESLDQSIFVGDYASASHDDKKGVLFDESILVRAHSVDAASDYHQQTEIFMVPDIVGAEQVKHNMPNHVEDKLDPSDACEPNDLFMVLGRDSAAEQVSASWDPDENDVFLSETFKSHTDVRSHSADNQNGEGANKRTGPNLIHHQESSSRTTTLQKSKAEKDEESRKKLEQSLLQRQKRIAERSGATGLTKSTSRKESKRVSHNFKN</sequence>
<dbReference type="EMBL" id="JAJAGQ010000020">
    <property type="protein sequence ID" value="KAJ8532387.1"/>
    <property type="molecule type" value="Genomic_DNA"/>
</dbReference>
<protein>
    <submittedName>
        <fullName evidence="2">Uncharacterized protein</fullName>
    </submittedName>
</protein>
<dbReference type="GO" id="GO:0045893">
    <property type="term" value="P:positive regulation of DNA-templated transcription"/>
    <property type="evidence" value="ECO:0007669"/>
    <property type="project" value="TreeGrafter"/>
</dbReference>
<accession>A0A9Q1QYI9</accession>
<dbReference type="PANTHER" id="PTHR31008:SF4">
    <property type="entry name" value="COP1-INTERACTING PROTEIN 7"/>
    <property type="match status" value="1"/>
</dbReference>
<comment type="caution">
    <text evidence="2">The sequence shown here is derived from an EMBL/GenBank/DDBJ whole genome shotgun (WGS) entry which is preliminary data.</text>
</comment>
<feature type="compositionally biased region" description="Basic residues" evidence="1">
    <location>
        <begin position="132"/>
        <end position="143"/>
    </location>
</feature>
<feature type="compositionally biased region" description="Basic and acidic residues" evidence="1">
    <location>
        <begin position="381"/>
        <end position="394"/>
    </location>
</feature>
<gene>
    <name evidence="2" type="ORF">K7X08_012310</name>
</gene>
<feature type="compositionally biased region" description="Basic and acidic residues" evidence="1">
    <location>
        <begin position="109"/>
        <end position="126"/>
    </location>
</feature>
<reference evidence="3" key="1">
    <citation type="journal article" date="2023" name="Proc. Natl. Acad. Sci. U.S.A.">
        <title>Genomic and structural basis for evolution of tropane alkaloid biosynthesis.</title>
        <authorList>
            <person name="Wanga Y.-J."/>
            <person name="Taina T."/>
            <person name="Yua J.-Y."/>
            <person name="Lia J."/>
            <person name="Xua B."/>
            <person name="Chenc J."/>
            <person name="D'Auriad J.C."/>
            <person name="Huanga J.-P."/>
            <person name="Huanga S.-X."/>
        </authorList>
    </citation>
    <scope>NUCLEOTIDE SEQUENCE [LARGE SCALE GENOMIC DNA]</scope>
    <source>
        <strain evidence="3">cv. KIB-2019</strain>
    </source>
</reference>